<evidence type="ECO:0000259" key="3">
    <source>
        <dbReference type="PROSITE" id="PS50222"/>
    </source>
</evidence>
<evidence type="ECO:0000256" key="2">
    <source>
        <dbReference type="SAM" id="MobiDB-lite"/>
    </source>
</evidence>
<feature type="domain" description="PPM-type phosphatase" evidence="4">
    <location>
        <begin position="172"/>
        <end position="576"/>
    </location>
</feature>
<dbReference type="InterPro" id="IPR011992">
    <property type="entry name" value="EF-hand-dom_pair"/>
</dbReference>
<feature type="region of interest" description="Disordered" evidence="2">
    <location>
        <begin position="371"/>
        <end position="398"/>
    </location>
</feature>
<feature type="region of interest" description="Disordered" evidence="2">
    <location>
        <begin position="1"/>
        <end position="25"/>
    </location>
</feature>
<sequence length="746" mass="83121">MMSISKYLENGGRNSATSSFSRQPSKNLVQDDLLSVWTEDMEAQNANNGNNNEEDEEAMVITAGFGMSHPRQQRLVAQQKTQKQQQKIVASNHQLSSKKVSLPTDHLTQAMTSFEQHVPLTLLAQRDWDRVQEALQALATKLQPPKTLQVRSTFLFQTPMPTGLRQPWKNRQVHIHKATYEANDPTEDRSTIVVGEDFLFAGVWDGHGGMQCSEFTQSTVFDNFAQAYQALADQKQEQRVSMAFVKAFQKTNLDYYHFARTQNERQAYFAGTCACACFLDWSSCGSSISDNPQAGTTGGTASGAVAAKSGSTATLYCANLGDSRAVLGSLNKDGTFSAKPLSVDHTAENLLERQRIQALHPHDPHVVIDLASSSSSSSHPHQNNHQAPPQPPEMTEPPDWRVKKIAAFTRSIGDLQLKEKNTSALFNSYMTPENRIIPRPGIVGKKSNVPTPPYISTDAEVQQVQVPSMARYDLSSTANPSFVIIACDGVWDEMTSEEAVDCVGELLSQYPKRTEVNIAELFIEKVLEQVVERLRETDEDEKDLTLHELKQRPKGKATDQSRSLLHDDITVIIIQLGSGKAFYRGRRGRSGRGLGGRNASVTSLKSLQKAMLRKHSNRISDPMRVIQERLQKHDPERLEKDKQIMAMNEYFTGMNLRHLKILFSALDVDGNGTLDREEIERLINQVMLTNVSADVVDLAFGEMDTDHSGAVDFLEFVSFFGHQAGKDEEKTVDSAADTQSRRFSLL</sequence>
<evidence type="ECO:0000256" key="1">
    <source>
        <dbReference type="ARBA" id="ARBA00022837"/>
    </source>
</evidence>
<dbReference type="Pfam" id="PF00481">
    <property type="entry name" value="PP2C"/>
    <property type="match status" value="2"/>
</dbReference>
<dbReference type="InterPro" id="IPR015655">
    <property type="entry name" value="PP2C"/>
</dbReference>
<organism evidence="5">
    <name type="scientific">Amphora coffeiformis</name>
    <dbReference type="NCBI Taxonomy" id="265554"/>
    <lineage>
        <taxon>Eukaryota</taxon>
        <taxon>Sar</taxon>
        <taxon>Stramenopiles</taxon>
        <taxon>Ochrophyta</taxon>
        <taxon>Bacillariophyta</taxon>
        <taxon>Bacillariophyceae</taxon>
        <taxon>Bacillariophycidae</taxon>
        <taxon>Thalassiophysales</taxon>
        <taxon>Catenulaceae</taxon>
        <taxon>Amphora</taxon>
    </lineage>
</organism>
<dbReference type="Gene3D" id="3.60.40.10">
    <property type="entry name" value="PPM-type phosphatase domain"/>
    <property type="match status" value="1"/>
</dbReference>
<dbReference type="SMART" id="SM00054">
    <property type="entry name" value="EFh"/>
    <property type="match status" value="2"/>
</dbReference>
<dbReference type="PANTHER" id="PTHR13832:SF827">
    <property type="entry name" value="PROTEIN PHOSPHATASE 1L"/>
    <property type="match status" value="1"/>
</dbReference>
<feature type="compositionally biased region" description="Low complexity" evidence="2">
    <location>
        <begin position="372"/>
        <end position="387"/>
    </location>
</feature>
<evidence type="ECO:0008006" key="6">
    <source>
        <dbReference type="Google" id="ProtNLM"/>
    </source>
</evidence>
<dbReference type="Gene3D" id="1.10.238.10">
    <property type="entry name" value="EF-hand"/>
    <property type="match status" value="1"/>
</dbReference>
<dbReference type="PANTHER" id="PTHR13832">
    <property type="entry name" value="PROTEIN PHOSPHATASE 2C"/>
    <property type="match status" value="1"/>
</dbReference>
<dbReference type="SUPFAM" id="SSF47473">
    <property type="entry name" value="EF-hand"/>
    <property type="match status" value="1"/>
</dbReference>
<dbReference type="GO" id="GO:0005509">
    <property type="term" value="F:calcium ion binding"/>
    <property type="evidence" value="ECO:0007669"/>
    <property type="project" value="InterPro"/>
</dbReference>
<evidence type="ECO:0000259" key="4">
    <source>
        <dbReference type="PROSITE" id="PS51746"/>
    </source>
</evidence>
<proteinExistence type="predicted"/>
<reference evidence="5" key="1">
    <citation type="submission" date="2021-01" db="EMBL/GenBank/DDBJ databases">
        <authorList>
            <person name="Corre E."/>
            <person name="Pelletier E."/>
            <person name="Niang G."/>
            <person name="Scheremetjew M."/>
            <person name="Finn R."/>
            <person name="Kale V."/>
            <person name="Holt S."/>
            <person name="Cochrane G."/>
            <person name="Meng A."/>
            <person name="Brown T."/>
            <person name="Cohen L."/>
        </authorList>
    </citation>
    <scope>NUCLEOTIDE SEQUENCE</scope>
    <source>
        <strain evidence="5">CCMP127</strain>
    </source>
</reference>
<keyword evidence="1" id="KW-0106">Calcium</keyword>
<dbReference type="EMBL" id="HBIM01024681">
    <property type="protein sequence ID" value="CAE0421673.1"/>
    <property type="molecule type" value="Transcribed_RNA"/>
</dbReference>
<dbReference type="AlphaFoldDB" id="A0A7S3LHS8"/>
<dbReference type="SUPFAM" id="SSF81606">
    <property type="entry name" value="PP2C-like"/>
    <property type="match status" value="1"/>
</dbReference>
<dbReference type="InterPro" id="IPR001932">
    <property type="entry name" value="PPM-type_phosphatase-like_dom"/>
</dbReference>
<dbReference type="InterPro" id="IPR036457">
    <property type="entry name" value="PPM-type-like_dom_sf"/>
</dbReference>
<dbReference type="SMART" id="SM00332">
    <property type="entry name" value="PP2Cc"/>
    <property type="match status" value="1"/>
</dbReference>
<gene>
    <name evidence="5" type="ORF">ACOF00016_LOCUS18310</name>
</gene>
<accession>A0A7S3LHS8</accession>
<dbReference type="PROSITE" id="PS00018">
    <property type="entry name" value="EF_HAND_1"/>
    <property type="match status" value="2"/>
</dbReference>
<name>A0A7S3LHS8_9STRA</name>
<dbReference type="PROSITE" id="PS50222">
    <property type="entry name" value="EF_HAND_2"/>
    <property type="match status" value="2"/>
</dbReference>
<dbReference type="CDD" id="cd00051">
    <property type="entry name" value="EFh"/>
    <property type="match status" value="1"/>
</dbReference>
<feature type="compositionally biased region" description="Polar residues" evidence="2">
    <location>
        <begin position="12"/>
        <end position="25"/>
    </location>
</feature>
<protein>
    <recommendedName>
        <fullName evidence="6">Calmodulin</fullName>
    </recommendedName>
</protein>
<evidence type="ECO:0000313" key="5">
    <source>
        <dbReference type="EMBL" id="CAE0421673.1"/>
    </source>
</evidence>
<dbReference type="Pfam" id="PF13499">
    <property type="entry name" value="EF-hand_7"/>
    <property type="match status" value="1"/>
</dbReference>
<dbReference type="GO" id="GO:0004722">
    <property type="term" value="F:protein serine/threonine phosphatase activity"/>
    <property type="evidence" value="ECO:0007669"/>
    <property type="project" value="InterPro"/>
</dbReference>
<dbReference type="InterPro" id="IPR002048">
    <property type="entry name" value="EF_hand_dom"/>
</dbReference>
<dbReference type="CDD" id="cd00143">
    <property type="entry name" value="PP2Cc"/>
    <property type="match status" value="1"/>
</dbReference>
<feature type="domain" description="EF-hand" evidence="3">
    <location>
        <begin position="691"/>
        <end position="726"/>
    </location>
</feature>
<dbReference type="InterPro" id="IPR018247">
    <property type="entry name" value="EF_Hand_1_Ca_BS"/>
</dbReference>
<dbReference type="PROSITE" id="PS51746">
    <property type="entry name" value="PPM_2"/>
    <property type="match status" value="1"/>
</dbReference>
<feature type="domain" description="EF-hand" evidence="3">
    <location>
        <begin position="654"/>
        <end position="689"/>
    </location>
</feature>